<proteinExistence type="inferred from homology"/>
<dbReference type="AlphaFoldDB" id="H1HPI0"/>
<comment type="similarity">
    <text evidence="7">Belongs to the TonB-dependent receptor family.</text>
</comment>
<dbReference type="InterPro" id="IPR036942">
    <property type="entry name" value="Beta-barrel_TonB_sf"/>
</dbReference>
<feature type="domain" description="TonB-dependent receptor plug" evidence="8">
    <location>
        <begin position="118"/>
        <end position="227"/>
    </location>
</feature>
<dbReference type="Pfam" id="PF13715">
    <property type="entry name" value="CarbopepD_reg_2"/>
    <property type="match status" value="1"/>
</dbReference>
<accession>H1HPI0</accession>
<evidence type="ECO:0000256" key="4">
    <source>
        <dbReference type="ARBA" id="ARBA00022692"/>
    </source>
</evidence>
<evidence type="ECO:0000313" key="9">
    <source>
        <dbReference type="EMBL" id="EHO67777.1"/>
    </source>
</evidence>
<dbReference type="Pfam" id="PF07715">
    <property type="entry name" value="Plug"/>
    <property type="match status" value="1"/>
</dbReference>
<evidence type="ECO:0000256" key="2">
    <source>
        <dbReference type="ARBA" id="ARBA00022448"/>
    </source>
</evidence>
<reference evidence="9 10" key="1">
    <citation type="submission" date="2011-12" db="EMBL/GenBank/DDBJ databases">
        <title>The Genome Sequence of Prevotella maculosa OT 289.</title>
        <authorList>
            <consortium name="The Broad Institute Genome Sequencing Platform"/>
            <person name="Earl A."/>
            <person name="Ward D."/>
            <person name="Feldgarden M."/>
            <person name="Gevers D."/>
            <person name="Izard J."/>
            <person name="Blanton J.M."/>
            <person name="Mathney J."/>
            <person name="Tanner A.C."/>
            <person name="Dewhirst F.E."/>
            <person name="Young S.K."/>
            <person name="Zeng Q."/>
            <person name="Gargeya S."/>
            <person name="Fitzgerald M."/>
            <person name="Haas B."/>
            <person name="Abouelleil A."/>
            <person name="Alvarado L."/>
            <person name="Arachchi H.M."/>
            <person name="Berlin A."/>
            <person name="Chapman S.B."/>
            <person name="Gearin G."/>
            <person name="Goldberg J."/>
            <person name="Griggs A."/>
            <person name="Gujja S."/>
            <person name="Hansen M."/>
            <person name="Heiman D."/>
            <person name="Howarth C."/>
            <person name="Larimer J."/>
            <person name="Lui A."/>
            <person name="MacDonald P.J.P."/>
            <person name="McCowen C."/>
            <person name="Montmayeur A."/>
            <person name="Murphy C."/>
            <person name="Neiman D."/>
            <person name="Pearson M."/>
            <person name="Priest M."/>
            <person name="Roberts A."/>
            <person name="Saif S."/>
            <person name="Shea T."/>
            <person name="Sisk P."/>
            <person name="Stolte C."/>
            <person name="Sykes S."/>
            <person name="Wortman J."/>
            <person name="Nusbaum C."/>
            <person name="Birren B."/>
        </authorList>
    </citation>
    <scope>NUCLEOTIDE SEQUENCE [LARGE SCALE GENOMIC DNA]</scope>
    <source>
        <strain evidence="9 10">OT 289</strain>
    </source>
</reference>
<keyword evidence="5 7" id="KW-0472">Membrane</keyword>
<dbReference type="InterPro" id="IPR037066">
    <property type="entry name" value="Plug_dom_sf"/>
</dbReference>
<dbReference type="PATRIC" id="fig|999422.3.peg.2181"/>
<dbReference type="Proteomes" id="UP000003167">
    <property type="component" value="Unassembled WGS sequence"/>
</dbReference>
<keyword evidence="4 7" id="KW-0812">Transmembrane</keyword>
<evidence type="ECO:0000256" key="5">
    <source>
        <dbReference type="ARBA" id="ARBA00023136"/>
    </source>
</evidence>
<dbReference type="SUPFAM" id="SSF49464">
    <property type="entry name" value="Carboxypeptidase regulatory domain-like"/>
    <property type="match status" value="1"/>
</dbReference>
<dbReference type="InterPro" id="IPR008969">
    <property type="entry name" value="CarboxyPept-like_regulatory"/>
</dbReference>
<keyword evidence="2 7" id="KW-0813">Transport</keyword>
<evidence type="ECO:0000313" key="10">
    <source>
        <dbReference type="Proteomes" id="UP000003167"/>
    </source>
</evidence>
<dbReference type="Gene3D" id="2.60.40.1120">
    <property type="entry name" value="Carboxypeptidase-like, regulatory domain"/>
    <property type="match status" value="1"/>
</dbReference>
<comment type="subcellular location">
    <subcellularLocation>
        <location evidence="1 7">Cell outer membrane</location>
        <topology evidence="1 7">Multi-pass membrane protein</topology>
    </subcellularLocation>
</comment>
<dbReference type="STRING" id="999422.HMPREF9944_02074"/>
<dbReference type="InterPro" id="IPR039426">
    <property type="entry name" value="TonB-dep_rcpt-like"/>
</dbReference>
<dbReference type="InterPro" id="IPR023996">
    <property type="entry name" value="TonB-dep_OMP_SusC/RagA"/>
</dbReference>
<organism evidence="9 10">
    <name type="scientific">Segatella maculosa OT 289</name>
    <dbReference type="NCBI Taxonomy" id="999422"/>
    <lineage>
        <taxon>Bacteria</taxon>
        <taxon>Pseudomonadati</taxon>
        <taxon>Bacteroidota</taxon>
        <taxon>Bacteroidia</taxon>
        <taxon>Bacteroidales</taxon>
        <taxon>Prevotellaceae</taxon>
        <taxon>Segatella</taxon>
    </lineage>
</organism>
<protein>
    <submittedName>
        <fullName evidence="9">SusC/RagA family TonB-linked outer membrane protein</fullName>
    </submittedName>
</protein>
<dbReference type="PROSITE" id="PS52016">
    <property type="entry name" value="TONB_DEPENDENT_REC_3"/>
    <property type="match status" value="1"/>
</dbReference>
<dbReference type="Gene3D" id="2.170.130.10">
    <property type="entry name" value="TonB-dependent receptor, plug domain"/>
    <property type="match status" value="1"/>
</dbReference>
<evidence type="ECO:0000259" key="8">
    <source>
        <dbReference type="Pfam" id="PF07715"/>
    </source>
</evidence>
<dbReference type="GO" id="GO:0009279">
    <property type="term" value="C:cell outer membrane"/>
    <property type="evidence" value="ECO:0007669"/>
    <property type="project" value="UniProtKB-SubCell"/>
</dbReference>
<evidence type="ECO:0000256" key="1">
    <source>
        <dbReference type="ARBA" id="ARBA00004571"/>
    </source>
</evidence>
<dbReference type="SUPFAM" id="SSF56935">
    <property type="entry name" value="Porins"/>
    <property type="match status" value="1"/>
</dbReference>
<dbReference type="EMBL" id="AGEK01000036">
    <property type="protein sequence ID" value="EHO67777.1"/>
    <property type="molecule type" value="Genomic_DNA"/>
</dbReference>
<evidence type="ECO:0000256" key="3">
    <source>
        <dbReference type="ARBA" id="ARBA00022452"/>
    </source>
</evidence>
<evidence type="ECO:0000256" key="6">
    <source>
        <dbReference type="ARBA" id="ARBA00023237"/>
    </source>
</evidence>
<keyword evidence="10" id="KW-1185">Reference proteome</keyword>
<name>H1HPI0_9BACT</name>
<comment type="caution">
    <text evidence="9">The sequence shown here is derived from an EMBL/GenBank/DDBJ whole genome shotgun (WGS) entry which is preliminary data.</text>
</comment>
<dbReference type="HOGENOM" id="CLU_004317_0_1_10"/>
<dbReference type="NCBIfam" id="TIGR04056">
    <property type="entry name" value="OMP_RagA_SusC"/>
    <property type="match status" value="1"/>
</dbReference>
<gene>
    <name evidence="9" type="ORF">HMPREF9944_02074</name>
</gene>
<keyword evidence="6 7" id="KW-0998">Cell outer membrane</keyword>
<dbReference type="Gene3D" id="2.40.170.20">
    <property type="entry name" value="TonB-dependent receptor, beta-barrel domain"/>
    <property type="match status" value="1"/>
</dbReference>
<keyword evidence="3 7" id="KW-1134">Transmembrane beta strand</keyword>
<evidence type="ECO:0000256" key="7">
    <source>
        <dbReference type="PROSITE-ProRule" id="PRU01360"/>
    </source>
</evidence>
<dbReference type="InterPro" id="IPR012910">
    <property type="entry name" value="Plug_dom"/>
</dbReference>
<sequence>MWCLFTLLGLFLPFQEVEAQERRIYGYVTDTDNDPLVGVSVRIQGTQIATITDIKGRYQLNGDFDKGSVISFTYIGFSQKKLNYDGRERIDVKMQAAENRLSEVVVKARSNINAIDLRAKAGIVESIDMKRLSEKPMIDMGLALQGMIPGLNVINTGDIGSKPQIRIRGNSSFRRGNTSNEPLYVLDGKIISAESFYNLNPQDIASIKVLKDAAAGALYGIKAANGVLEISSQRGYKGKMTLTYGIDMGLTMRGRRGVRLMDTDEKLELERLLQNPATPGYRFSRDYYERYHASDPNKEQLIAEGEKRLSALRNIHTDWFKELIHNNFYQKHNISIKGGNGNTTYYLSGNYTYQGGRIEGNNKQRFSVRMGLDQQLGKIGYLMIGVLGGYAKSKSPNGSSFDPTSLVYNLNPYEQKTGELYSYPNRTYRDLTKQYQSDASDKNAGVDVNLTLTPWKDLTLAYIAGLDYLQDDSHSFTPASSYNEQNTGIPINARGIYSRTKGTTVNLSSNVRTTYNHVFADVHDVTLGANFDYYLYDYDAVGITGYGVGNVDAPSAINNSLHGLRQPSVRNPRDKNAQIGIGVVAGYTYNTVYDAYFTYKADASSILPSDKRWNSAWAAGLGWTPTNYSWLKDNKILSKLNMKASYGVTANLNGVTVSNTVGTFMFGEQSYENSRILSLLSLYNKDLRAEQNKSTDLGMTIEFLKRITLDVNWYNRRTEQALLDVPIATSSGFSSLKRNIGVLQNRGIEVGLNAKILDGFDSRLSVGGNIAYNDNKVVSLYWTDKLYLDEQSIVPNYEVGKAYDMIYGLHSLGINPLTGYPVFLTPEGVEKQGTEPLMRSDFVALGHQTPPYSGSFYASFSYKQFDVDISFYYVFGGKQRFSYQYVRNSDKAIYNAVSGQTRKMWFKRGDENKEYWTPFYTQSIAEENLALYPNTRTVGSSDYIRLSSVSLRYRISSNWLHKTIPFIQYANFGLQGSNLFTWTKYKESDPESGTLAGTMQPIFTFNLNLTF</sequence>